<protein>
    <recommendedName>
        <fullName evidence="3">Alpha/beta hydrolase</fullName>
    </recommendedName>
</protein>
<proteinExistence type="predicted"/>
<name>A0A177N8A9_9GAMM</name>
<dbReference type="AlphaFoldDB" id="A0A177N8A9"/>
<evidence type="ECO:0000313" key="2">
    <source>
        <dbReference type="Proteomes" id="UP000078476"/>
    </source>
</evidence>
<dbReference type="EMBL" id="LUUI01000111">
    <property type="protein sequence ID" value="OAI14298.1"/>
    <property type="molecule type" value="Genomic_DNA"/>
</dbReference>
<organism evidence="1 2">
    <name type="scientific">Methylomonas lenta</name>
    <dbReference type="NCBI Taxonomy" id="980561"/>
    <lineage>
        <taxon>Bacteria</taxon>
        <taxon>Pseudomonadati</taxon>
        <taxon>Pseudomonadota</taxon>
        <taxon>Gammaproteobacteria</taxon>
        <taxon>Methylococcales</taxon>
        <taxon>Methylococcaceae</taxon>
        <taxon>Methylomonas</taxon>
    </lineage>
</organism>
<dbReference type="Proteomes" id="UP000078476">
    <property type="component" value="Unassembled WGS sequence"/>
</dbReference>
<sequence length="381" mass="42240">MSDYKLYYATNRKHQGSRWQPDGYGKKFSDDGMENLRFGVVTLNADDKTVNKYLNTPLKDCGVGDGEKLAGYLAGCAKKAKINAYEESLKSDISQQAQDEVKLGSKAMFADIMKDMENHSDILIYIHGFNVSWCDAVGSALALQLMLQQSPQRDTKQQVKVVLFSWPSDGMALPWVSYKSDRSEADGSGAAVGRGFLKLRDFLADLRDRAKKGGKTLCGQDIHLLCHSMGNYMLQSALARVTDFTPGNSLPRMFEQVFLCAADVDDNALEAGQGLEKVDQIARNVSIYHNKEDTAMVISDYSKGNPERLGGTGAAHPALLHNKVQQIDCTPIVHGIVEHSYYLSGKVIADIRASIDGWEQNDVRRERQRSATLDNVWTLTK</sequence>
<accession>A0A177N8A9</accession>
<comment type="caution">
    <text evidence="1">The sequence shown here is derived from an EMBL/GenBank/DDBJ whole genome shotgun (WGS) entry which is preliminary data.</text>
</comment>
<reference evidence="1 2" key="1">
    <citation type="submission" date="2016-03" db="EMBL/GenBank/DDBJ databases">
        <authorList>
            <person name="Ploux O."/>
        </authorList>
    </citation>
    <scope>NUCLEOTIDE SEQUENCE [LARGE SCALE GENOMIC DNA]</scope>
    <source>
        <strain evidence="1 2">R-45370</strain>
    </source>
</reference>
<dbReference type="Pfam" id="PF05990">
    <property type="entry name" value="DUF900"/>
    <property type="match status" value="1"/>
</dbReference>
<evidence type="ECO:0008006" key="3">
    <source>
        <dbReference type="Google" id="ProtNLM"/>
    </source>
</evidence>
<dbReference type="SUPFAM" id="SSF53474">
    <property type="entry name" value="alpha/beta-Hydrolases"/>
    <property type="match status" value="1"/>
</dbReference>
<dbReference type="PANTHER" id="PTHR36513:SF1">
    <property type="entry name" value="TRANSMEMBRANE PROTEIN"/>
    <property type="match status" value="1"/>
</dbReference>
<keyword evidence="2" id="KW-1185">Reference proteome</keyword>
<dbReference type="PANTHER" id="PTHR36513">
    <property type="entry name" value="ABC TRANSMEMBRANE TYPE-1 DOMAIN-CONTAINING PROTEIN"/>
    <property type="match status" value="1"/>
</dbReference>
<evidence type="ECO:0000313" key="1">
    <source>
        <dbReference type="EMBL" id="OAI14298.1"/>
    </source>
</evidence>
<dbReference type="RefSeq" id="WP_066983160.1">
    <property type="nucleotide sequence ID" value="NZ_LUUI01000111.1"/>
</dbReference>
<dbReference type="OrthoDB" id="9797755at2"/>
<dbReference type="InterPro" id="IPR029058">
    <property type="entry name" value="AB_hydrolase_fold"/>
</dbReference>
<dbReference type="InterPro" id="IPR010297">
    <property type="entry name" value="DUF900_hydrolase"/>
</dbReference>
<dbReference type="STRING" id="980561.A1359_10765"/>
<gene>
    <name evidence="1" type="ORF">A1359_10765</name>
</gene>